<evidence type="ECO:0000256" key="1">
    <source>
        <dbReference type="SAM" id="Phobius"/>
    </source>
</evidence>
<dbReference type="AlphaFoldDB" id="A8ZP27"/>
<dbReference type="SUPFAM" id="SSF103511">
    <property type="entry name" value="Chlorophyll a-b binding protein"/>
    <property type="match status" value="1"/>
</dbReference>
<protein>
    <submittedName>
        <fullName evidence="2">Conserved domain protein</fullName>
    </submittedName>
</protein>
<organism evidence="2 3">
    <name type="scientific">Acaryochloris marina (strain MBIC 11017)</name>
    <dbReference type="NCBI Taxonomy" id="329726"/>
    <lineage>
        <taxon>Bacteria</taxon>
        <taxon>Bacillati</taxon>
        <taxon>Cyanobacteriota</taxon>
        <taxon>Cyanophyceae</taxon>
        <taxon>Acaryochloridales</taxon>
        <taxon>Acaryochloridaceae</taxon>
        <taxon>Acaryochloris</taxon>
    </lineage>
</organism>
<proteinExistence type="predicted"/>
<dbReference type="Gene3D" id="1.10.3460.10">
    <property type="entry name" value="Chlorophyll a/b binding protein domain"/>
    <property type="match status" value="1"/>
</dbReference>
<keyword evidence="2" id="KW-0614">Plasmid</keyword>
<reference evidence="2 3" key="1">
    <citation type="journal article" date="2008" name="Proc. Natl. Acad. Sci. U.S.A.">
        <title>Niche adaptation and genome expansion in the chlorophyll d-producing cyanobacterium Acaryochloris marina.</title>
        <authorList>
            <person name="Swingley W.D."/>
            <person name="Chen M."/>
            <person name="Cheung P.C."/>
            <person name="Conrad A.L."/>
            <person name="Dejesa L.C."/>
            <person name="Hao J."/>
            <person name="Honchak B.M."/>
            <person name="Karbach L.E."/>
            <person name="Kurdoglu A."/>
            <person name="Lahiri S."/>
            <person name="Mastrian S.D."/>
            <person name="Miyashita H."/>
            <person name="Page L."/>
            <person name="Ramakrishna P."/>
            <person name="Satoh S."/>
            <person name="Sattley W.M."/>
            <person name="Shimada Y."/>
            <person name="Taylor H.L."/>
            <person name="Tomo T."/>
            <person name="Tsuchiya T."/>
            <person name="Wang Z.T."/>
            <person name="Raymond J."/>
            <person name="Mimuro M."/>
            <person name="Blankenship R.E."/>
            <person name="Touchman J.W."/>
        </authorList>
    </citation>
    <scope>NUCLEOTIDE SEQUENCE [LARGE SCALE GENOMIC DNA]</scope>
    <source>
        <strain evidence="3">MBIC 11017</strain>
        <plasmid evidence="3">Plasmid pREB4</plasmid>
    </source>
</reference>
<dbReference type="OrthoDB" id="583095at2"/>
<dbReference type="EMBL" id="CP000841">
    <property type="protein sequence ID" value="ABW32763.1"/>
    <property type="molecule type" value="Genomic_DNA"/>
</dbReference>
<evidence type="ECO:0000313" key="2">
    <source>
        <dbReference type="EMBL" id="ABW32763.1"/>
    </source>
</evidence>
<name>A8ZP27_ACAM1</name>
<dbReference type="KEGG" id="amr:AM1_D0272"/>
<keyword evidence="1" id="KW-0812">Transmembrane</keyword>
<dbReference type="HOGENOM" id="CLU_171075_6_0_3"/>
<sequence>MNSQSSFTGFSAFSETWNGRLAMIGFTLALITEALTGEGIIGQIISWFTF</sequence>
<keyword evidence="1" id="KW-1133">Transmembrane helix</keyword>
<geneLocation type="plasmid" evidence="2 3">
    <name>pREB4</name>
</geneLocation>
<dbReference type="RefSeq" id="WP_012167630.1">
    <property type="nucleotide sequence ID" value="NC_009929.1"/>
</dbReference>
<keyword evidence="3" id="KW-1185">Reference proteome</keyword>
<feature type="transmembrane region" description="Helical" evidence="1">
    <location>
        <begin position="21"/>
        <end position="48"/>
    </location>
</feature>
<accession>A8ZP27</accession>
<evidence type="ECO:0000313" key="3">
    <source>
        <dbReference type="Proteomes" id="UP000000268"/>
    </source>
</evidence>
<dbReference type="Proteomes" id="UP000000268">
    <property type="component" value="Plasmid pREB4"/>
</dbReference>
<gene>
    <name evidence="2" type="ordered locus">AM1_D0272</name>
</gene>
<keyword evidence="1" id="KW-0472">Membrane</keyword>